<organism evidence="2 3">
    <name type="scientific">Orbilia blumenaviensis</name>
    <dbReference type="NCBI Taxonomy" id="1796055"/>
    <lineage>
        <taxon>Eukaryota</taxon>
        <taxon>Fungi</taxon>
        <taxon>Dikarya</taxon>
        <taxon>Ascomycota</taxon>
        <taxon>Pezizomycotina</taxon>
        <taxon>Orbiliomycetes</taxon>
        <taxon>Orbiliales</taxon>
        <taxon>Orbiliaceae</taxon>
        <taxon>Orbilia</taxon>
    </lineage>
</organism>
<protein>
    <submittedName>
        <fullName evidence="2">Uncharacterized protein</fullName>
    </submittedName>
</protein>
<feature type="chain" id="PRO_5043889000" evidence="1">
    <location>
        <begin position="24"/>
        <end position="253"/>
    </location>
</feature>
<proteinExistence type="predicted"/>
<evidence type="ECO:0000256" key="1">
    <source>
        <dbReference type="SAM" id="SignalP"/>
    </source>
</evidence>
<dbReference type="AlphaFoldDB" id="A0AAV9U7J9"/>
<feature type="signal peptide" evidence="1">
    <location>
        <begin position="1"/>
        <end position="23"/>
    </location>
</feature>
<dbReference type="EMBL" id="JAVHNS010000013">
    <property type="protein sequence ID" value="KAK6337602.1"/>
    <property type="molecule type" value="Genomic_DNA"/>
</dbReference>
<dbReference type="Proteomes" id="UP001373714">
    <property type="component" value="Unassembled WGS sequence"/>
</dbReference>
<keyword evidence="3" id="KW-1185">Reference proteome</keyword>
<gene>
    <name evidence="2" type="ORF">TWF730_002997</name>
</gene>
<evidence type="ECO:0000313" key="3">
    <source>
        <dbReference type="Proteomes" id="UP001373714"/>
    </source>
</evidence>
<evidence type="ECO:0000313" key="2">
    <source>
        <dbReference type="EMBL" id="KAK6337602.1"/>
    </source>
</evidence>
<comment type="caution">
    <text evidence="2">The sequence shown here is derived from an EMBL/GenBank/DDBJ whole genome shotgun (WGS) entry which is preliminary data.</text>
</comment>
<keyword evidence="1" id="KW-0732">Signal</keyword>
<name>A0AAV9U7J9_9PEZI</name>
<reference evidence="2 3" key="1">
    <citation type="submission" date="2019-10" db="EMBL/GenBank/DDBJ databases">
        <authorList>
            <person name="Palmer J.M."/>
        </authorList>
    </citation>
    <scope>NUCLEOTIDE SEQUENCE [LARGE SCALE GENOMIC DNA]</scope>
    <source>
        <strain evidence="2 3">TWF730</strain>
    </source>
</reference>
<accession>A0AAV9U7J9</accession>
<sequence length="253" mass="28073">MGSIKLPMTLILALIFHTWLAASLPAPIQTGLNSHHGLDVFDEIQWTGPVVPGGDNYTFLGSVESIKRQIESTPGFDPVVFDVYKHTSTEPDLLLKRAGGSFNVECTRTSDKRKGADLLSYLIALKHIKDLHGSCSVIGRVCKRFGCKWEASVGICVFRETPFNIECAEIFRIGEILINTMIDDFTGKVPDKCQIVAGDKNSAVYYSGDANWSLDGRWWTISAWHSSCILQPWLSGPLPWPQSASDFEPDQRP</sequence>